<feature type="domain" description="Fibronectin type-III" evidence="13">
    <location>
        <begin position="593"/>
        <end position="683"/>
    </location>
</feature>
<evidence type="ECO:0000259" key="13">
    <source>
        <dbReference type="PROSITE" id="PS50853"/>
    </source>
</evidence>
<dbReference type="SMART" id="SM00194">
    <property type="entry name" value="PTPc"/>
    <property type="match status" value="1"/>
</dbReference>
<evidence type="ECO:0000256" key="2">
    <source>
        <dbReference type="ARBA" id="ARBA00022692"/>
    </source>
</evidence>
<evidence type="ECO:0000256" key="9">
    <source>
        <dbReference type="SAM" id="MobiDB-lite"/>
    </source>
</evidence>
<dbReference type="SUPFAM" id="SSF49265">
    <property type="entry name" value="Fibronectin type III"/>
    <property type="match status" value="5"/>
</dbReference>
<sequence>MQCLLLLIVYTQLRQWRGYLCQNSNELLYNSNCSVLNHKIIFKNLTLDPLPVKQLRSGNVTSDSVPLIWDHPDEYKSDYSYRVQTANSSSVTLKNQTTATNQSVVTNLTPGETYTFTVFTRAADTVTESEPVSYTTCMEPLPVKQLRSSNVTSDSVSLIWDHPDEYKSDYSYRVQTANSSSVTLKNQTTATNQSVVTNLTAGETYTFIVFTRAADTVTESEPVSHTTCTEPLPVKQLRSSNVTSDSVSLIWDHPDEYKSDYSYRVQTANSSSVTLKNQTTATNQSVVTDLTPGETYTFTVFTRAADNVTESEPDSYMTCTEPLPVMQLRSSNVTPNSVSLIWDGPNEYNSDYTYRVQTANSSTEVNNETTSTNQSVITNLTAGETYTFTVFTRAADNITESEPVSYLTCTEPLPVKQLSSSNVTSDSVSLIWDYPDEYKSDYSYRVQTANSSSVTLKNQTTATNQSVVTNLTPGETYTFTVFTRAADTVTESEAESYTICTGDCTLNLQNHNVRSDSVSLIWDHPDEYKSDYTYRVQTANSSSVTLKNQTTATNQSVVTNLTAGETYTFTVFTQAADNVTESEPVSYTTLPLPVKQLRSSNVTSDSVSLIWDHPDEYKSDYSYRVQTANSSSVTLKNQTTATNQSVVTNLTPGEIYTFTLFTNTADTVTESVSVLYMTCTEPLPVKQLASSLFTLDSFSLSWDHPDEYKSDYTFRVQTANSSSEIINQTTATKQLVFTNLTPGESYTSTVFTIAADNITESEPASLTNCTASVPAPSFHCDSIFGESALSFTWMCPTGSYTGSSFTVTNATTSSSSLVPFHCTSRNESAVLSGLNFYHQYFINVTRLLCGKNSLEQIGSCWTSISLGDQAPTAAMLNLTYNDYKSKKTNIYVTYIKESGERKSRSGNSIKVTVGDGSKTRGYENGPLEPLNSYSKAEDFWQTIMTNNISTIVTLAKNQESSQVETENYWPTSDTETHNDITVMSVKEEVLPEWTVRDLRITNCQEVRQYQFTAWPETHTARTRKVFMKFVLLVQERKKQNNTEAPTLIHCSAGTGRSDVFIALDHIINQAEEENSVDVYKIVRDMHMLQPPMIQTEEQYVFLQQCALDIAKYMKKNAKSKKKEETDHETITDQAANNV</sequence>
<evidence type="ECO:0000256" key="4">
    <source>
        <dbReference type="ARBA" id="ARBA00022801"/>
    </source>
</evidence>
<reference evidence="14" key="1">
    <citation type="submission" date="2025-08" db="UniProtKB">
        <authorList>
            <consortium name="Ensembl"/>
        </authorList>
    </citation>
    <scope>IDENTIFICATION</scope>
</reference>
<dbReference type="SMART" id="SM00060">
    <property type="entry name" value="FN3"/>
    <property type="match status" value="8"/>
</dbReference>
<evidence type="ECO:0000259" key="12">
    <source>
        <dbReference type="PROSITE" id="PS50056"/>
    </source>
</evidence>
<feature type="region of interest" description="Disordered" evidence="9">
    <location>
        <begin position="905"/>
        <end position="925"/>
    </location>
</feature>
<evidence type="ECO:0000256" key="8">
    <source>
        <dbReference type="ARBA" id="ARBA00023180"/>
    </source>
</evidence>
<evidence type="ECO:0000313" key="15">
    <source>
        <dbReference type="Proteomes" id="UP000694569"/>
    </source>
</evidence>
<proteinExistence type="predicted"/>
<evidence type="ECO:0008006" key="16">
    <source>
        <dbReference type="Google" id="ProtNLM"/>
    </source>
</evidence>
<dbReference type="Pfam" id="PF00041">
    <property type="entry name" value="fn3"/>
    <property type="match status" value="8"/>
</dbReference>
<feature type="domain" description="Tyrosine specific protein phosphatases" evidence="12">
    <location>
        <begin position="1027"/>
        <end position="1100"/>
    </location>
</feature>
<dbReference type="Ensembl" id="ENSLLET00000048048.1">
    <property type="protein sequence ID" value="ENSLLEP00000046211.1"/>
    <property type="gene ID" value="ENSLLEG00000029267.1"/>
</dbReference>
<dbReference type="SUPFAM" id="SSF52799">
    <property type="entry name" value="(Phosphotyrosine protein) phosphatases II"/>
    <property type="match status" value="1"/>
</dbReference>
<keyword evidence="15" id="KW-1185">Reference proteome</keyword>
<dbReference type="Proteomes" id="UP000694569">
    <property type="component" value="Unplaced"/>
</dbReference>
<dbReference type="CDD" id="cd00063">
    <property type="entry name" value="FN3"/>
    <property type="match status" value="8"/>
</dbReference>
<feature type="domain" description="Fibronectin type-III" evidence="13">
    <location>
        <begin position="142"/>
        <end position="232"/>
    </location>
</feature>
<feature type="domain" description="Fibronectin type-III" evidence="13">
    <location>
        <begin position="324"/>
        <end position="414"/>
    </location>
</feature>
<dbReference type="InterPro" id="IPR029021">
    <property type="entry name" value="Prot-tyrosine_phosphatase-like"/>
</dbReference>
<evidence type="ECO:0000256" key="7">
    <source>
        <dbReference type="ARBA" id="ARBA00023136"/>
    </source>
</evidence>
<feature type="domain" description="Fibronectin type-III" evidence="13">
    <location>
        <begin position="233"/>
        <end position="323"/>
    </location>
</feature>
<dbReference type="InterPro" id="IPR003595">
    <property type="entry name" value="Tyr_Pase_cat"/>
</dbReference>
<organism evidence="14 15">
    <name type="scientific">Leptobrachium leishanense</name>
    <name type="common">Leishan spiny toad</name>
    <dbReference type="NCBI Taxonomy" id="445787"/>
    <lineage>
        <taxon>Eukaryota</taxon>
        <taxon>Metazoa</taxon>
        <taxon>Chordata</taxon>
        <taxon>Craniata</taxon>
        <taxon>Vertebrata</taxon>
        <taxon>Euteleostomi</taxon>
        <taxon>Amphibia</taxon>
        <taxon>Batrachia</taxon>
        <taxon>Anura</taxon>
        <taxon>Pelobatoidea</taxon>
        <taxon>Megophryidae</taxon>
        <taxon>Leptobrachium</taxon>
    </lineage>
</organism>
<dbReference type="PRINTS" id="PR00700">
    <property type="entry name" value="PRTYPHPHTASE"/>
</dbReference>
<feature type="compositionally biased region" description="Basic and acidic residues" evidence="9">
    <location>
        <begin position="1121"/>
        <end position="1130"/>
    </location>
</feature>
<dbReference type="InterPro" id="IPR013783">
    <property type="entry name" value="Ig-like_fold"/>
</dbReference>
<dbReference type="GO" id="GO:0043235">
    <property type="term" value="C:receptor complex"/>
    <property type="evidence" value="ECO:0007669"/>
    <property type="project" value="TreeGrafter"/>
</dbReference>
<dbReference type="GeneTree" id="ENSGT00940000156870"/>
<feature type="region of interest" description="Disordered" evidence="9">
    <location>
        <begin position="1118"/>
        <end position="1138"/>
    </location>
</feature>
<dbReference type="PROSITE" id="PS50853">
    <property type="entry name" value="FN3"/>
    <property type="match status" value="8"/>
</dbReference>
<keyword evidence="8" id="KW-0325">Glycoprotein</keyword>
<dbReference type="InterPro" id="IPR003961">
    <property type="entry name" value="FN3_dom"/>
</dbReference>
<keyword evidence="3 10" id="KW-0732">Signal</keyword>
<comment type="subcellular location">
    <subcellularLocation>
        <location evidence="1">Membrane</location>
        <topology evidence="1">Single-pass membrane protein</topology>
    </subcellularLocation>
</comment>
<keyword evidence="5" id="KW-0904">Protein phosphatase</keyword>
<dbReference type="InterPro" id="IPR050713">
    <property type="entry name" value="RTP_Phos/Ushers"/>
</dbReference>
<evidence type="ECO:0000259" key="11">
    <source>
        <dbReference type="PROSITE" id="PS50055"/>
    </source>
</evidence>
<dbReference type="PROSITE" id="PS50056">
    <property type="entry name" value="TYR_PHOSPHATASE_2"/>
    <property type="match status" value="1"/>
</dbReference>
<name>A0A8C5R1K3_9ANUR</name>
<dbReference type="OrthoDB" id="10253954at2759"/>
<evidence type="ECO:0000313" key="14">
    <source>
        <dbReference type="Ensembl" id="ENSLLEP00000046211.1"/>
    </source>
</evidence>
<feature type="domain" description="Tyrosine-protein phosphatase" evidence="11">
    <location>
        <begin position="883"/>
        <end position="1109"/>
    </location>
</feature>
<evidence type="ECO:0000256" key="1">
    <source>
        <dbReference type="ARBA" id="ARBA00004167"/>
    </source>
</evidence>
<evidence type="ECO:0000256" key="10">
    <source>
        <dbReference type="SAM" id="SignalP"/>
    </source>
</evidence>
<dbReference type="GO" id="GO:0004725">
    <property type="term" value="F:protein tyrosine phosphatase activity"/>
    <property type="evidence" value="ECO:0007669"/>
    <property type="project" value="UniProtKB-EC"/>
</dbReference>
<dbReference type="Gene3D" id="3.90.190.10">
    <property type="entry name" value="Protein tyrosine phosphatase superfamily"/>
    <property type="match status" value="1"/>
</dbReference>
<dbReference type="PANTHER" id="PTHR46957:SF5">
    <property type="entry name" value="PROTEIN-TYROSINE-PHOSPHATASE"/>
    <property type="match status" value="1"/>
</dbReference>
<dbReference type="InterPro" id="IPR000242">
    <property type="entry name" value="PTP_cat"/>
</dbReference>
<dbReference type="AlphaFoldDB" id="A0A8C5R1K3"/>
<dbReference type="GO" id="GO:0032502">
    <property type="term" value="P:developmental process"/>
    <property type="evidence" value="ECO:0007669"/>
    <property type="project" value="UniProtKB-ARBA"/>
</dbReference>
<keyword evidence="2" id="KW-0812">Transmembrane</keyword>
<keyword evidence="6" id="KW-1133">Transmembrane helix</keyword>
<evidence type="ECO:0000256" key="6">
    <source>
        <dbReference type="ARBA" id="ARBA00022989"/>
    </source>
</evidence>
<feature type="signal peptide" evidence="10">
    <location>
        <begin position="1"/>
        <end position="18"/>
    </location>
</feature>
<evidence type="ECO:0000256" key="3">
    <source>
        <dbReference type="ARBA" id="ARBA00022729"/>
    </source>
</evidence>
<dbReference type="InterPro" id="IPR036116">
    <property type="entry name" value="FN3_sf"/>
</dbReference>
<protein>
    <recommendedName>
        <fullName evidence="16">Protein-tyrosine-phosphatase</fullName>
    </recommendedName>
</protein>
<feature type="domain" description="Fibronectin type-III" evidence="13">
    <location>
        <begin position="504"/>
        <end position="592"/>
    </location>
</feature>
<dbReference type="PROSITE" id="PS50055">
    <property type="entry name" value="TYR_PHOSPHATASE_PTP"/>
    <property type="match status" value="1"/>
</dbReference>
<evidence type="ECO:0000256" key="5">
    <source>
        <dbReference type="ARBA" id="ARBA00022912"/>
    </source>
</evidence>
<dbReference type="GO" id="GO:0016020">
    <property type="term" value="C:membrane"/>
    <property type="evidence" value="ECO:0007669"/>
    <property type="project" value="UniProtKB-SubCell"/>
</dbReference>
<dbReference type="Pfam" id="PF00102">
    <property type="entry name" value="Y_phosphatase"/>
    <property type="match status" value="1"/>
</dbReference>
<feature type="domain" description="Fibronectin type-III" evidence="13">
    <location>
        <begin position="415"/>
        <end position="503"/>
    </location>
</feature>
<feature type="domain" description="Fibronectin type-III" evidence="13">
    <location>
        <begin position="51"/>
        <end position="139"/>
    </location>
</feature>
<feature type="domain" description="Fibronectin type-III" evidence="13">
    <location>
        <begin position="684"/>
        <end position="775"/>
    </location>
</feature>
<dbReference type="Gene3D" id="2.60.40.10">
    <property type="entry name" value="Immunoglobulins"/>
    <property type="match status" value="8"/>
</dbReference>
<dbReference type="PANTHER" id="PTHR46957">
    <property type="entry name" value="CYTOKINE RECEPTOR"/>
    <property type="match status" value="1"/>
</dbReference>
<reference evidence="14" key="2">
    <citation type="submission" date="2025-09" db="UniProtKB">
        <authorList>
            <consortium name="Ensembl"/>
        </authorList>
    </citation>
    <scope>IDENTIFICATION</scope>
</reference>
<keyword evidence="4" id="KW-0378">Hydrolase</keyword>
<keyword evidence="7" id="KW-0472">Membrane</keyword>
<dbReference type="InterPro" id="IPR000387">
    <property type="entry name" value="Tyr_Pase_dom"/>
</dbReference>
<dbReference type="SMART" id="SM00404">
    <property type="entry name" value="PTPc_motif"/>
    <property type="match status" value="1"/>
</dbReference>
<accession>A0A8C5R1K3</accession>
<feature type="chain" id="PRO_5033997013" description="Protein-tyrosine-phosphatase" evidence="10">
    <location>
        <begin position="19"/>
        <end position="1138"/>
    </location>
</feature>